<name>A0AB37UPS4_9CYAN</name>
<keyword evidence="2" id="KW-1185">Reference proteome</keyword>
<evidence type="ECO:0000313" key="2">
    <source>
        <dbReference type="Proteomes" id="UP000282574"/>
    </source>
</evidence>
<comment type="caution">
    <text evidence="1">The sequence shown here is derived from an EMBL/GenBank/DDBJ whole genome shotgun (WGS) entry which is preliminary data.</text>
</comment>
<reference evidence="1 2" key="1">
    <citation type="journal article" date="2019" name="Genome Biol. Evol.">
        <title>Day and night: Metabolic profiles and evolutionary relationships of six axenic non-marine cyanobacteria.</title>
        <authorList>
            <person name="Will S.E."/>
            <person name="Henke P."/>
            <person name="Boedeker C."/>
            <person name="Huang S."/>
            <person name="Brinkmann H."/>
            <person name="Rohde M."/>
            <person name="Jarek M."/>
            <person name="Friedl T."/>
            <person name="Seufert S."/>
            <person name="Schumacher M."/>
            <person name="Overmann J."/>
            <person name="Neumann-Schaal M."/>
            <person name="Petersen J."/>
        </authorList>
    </citation>
    <scope>NUCLEOTIDE SEQUENCE [LARGE SCALE GENOMIC DNA]</scope>
    <source>
        <strain evidence="1 2">SAG 39.79</strain>
    </source>
</reference>
<sequence>MFKKYTVRAEQNEKITNAKAAAAIDSILSLPIAIEFSQKYLHNCIPGENENY</sequence>
<dbReference type="Proteomes" id="UP000282574">
    <property type="component" value="Unassembled WGS sequence"/>
</dbReference>
<gene>
    <name evidence="1" type="ORF">DSM107010_13260</name>
</gene>
<dbReference type="EMBL" id="RSCK01000007">
    <property type="protein sequence ID" value="RUT13371.1"/>
    <property type="molecule type" value="Genomic_DNA"/>
</dbReference>
<protein>
    <submittedName>
        <fullName evidence="1">Uncharacterized protein</fullName>
    </submittedName>
</protein>
<evidence type="ECO:0000313" key="1">
    <source>
        <dbReference type="EMBL" id="RUT13371.1"/>
    </source>
</evidence>
<organism evidence="1 2">
    <name type="scientific">Chroococcidiopsis cubana SAG 39.79</name>
    <dbReference type="NCBI Taxonomy" id="388085"/>
    <lineage>
        <taxon>Bacteria</taxon>
        <taxon>Bacillati</taxon>
        <taxon>Cyanobacteriota</taxon>
        <taxon>Cyanophyceae</taxon>
        <taxon>Chroococcidiopsidales</taxon>
        <taxon>Chroococcidiopsidaceae</taxon>
        <taxon>Chroococcidiopsis</taxon>
    </lineage>
</organism>
<proteinExistence type="predicted"/>
<accession>A0AB37UPS4</accession>
<dbReference type="AlphaFoldDB" id="A0AB37UPS4"/>